<evidence type="ECO:0000313" key="3">
    <source>
        <dbReference type="Proteomes" id="UP000606889"/>
    </source>
</evidence>
<gene>
    <name evidence="2" type="ORF">H8S18_04320</name>
</gene>
<proteinExistence type="predicted"/>
<organism evidence="2 3">
    <name type="scientific">Christensenella tenuis</name>
    <dbReference type="NCBI Taxonomy" id="2763033"/>
    <lineage>
        <taxon>Bacteria</taxon>
        <taxon>Bacillati</taxon>
        <taxon>Bacillota</taxon>
        <taxon>Clostridia</taxon>
        <taxon>Christensenellales</taxon>
        <taxon>Christensenellaceae</taxon>
        <taxon>Christensenella</taxon>
    </lineage>
</organism>
<feature type="region of interest" description="Disordered" evidence="1">
    <location>
        <begin position="75"/>
        <end position="94"/>
    </location>
</feature>
<protein>
    <submittedName>
        <fullName evidence="2">DUF4355 domain-containing protein</fullName>
    </submittedName>
</protein>
<comment type="caution">
    <text evidence="2">The sequence shown here is derived from an EMBL/GenBank/DDBJ whole genome shotgun (WGS) entry which is preliminary data.</text>
</comment>
<dbReference type="RefSeq" id="WP_186857077.1">
    <property type="nucleotide sequence ID" value="NZ_JACOON010000002.1"/>
</dbReference>
<feature type="compositionally biased region" description="Gly residues" evidence="1">
    <location>
        <begin position="22"/>
        <end position="41"/>
    </location>
</feature>
<sequence length="211" mass="22852">MEKFLQGYLLNRLTPMMDADGGAAGDPGGEPDGGGSGGGRPDGGEGKTYTEAEIAELLQAEADRRVTAALKKQKREYEEKLSLSKLDEEQRKEAEKDLEIKRLNERISEMSTSINKGEVIKVLAARGLDPAFADIITIGDDIKEAQARIDTLDKLFKQAVEATVKKRIAGDAPAKGSGTGTPTTLKGMNVQQRAELYESNPELFRKLKGAE</sequence>
<dbReference type="InterPro" id="IPR025580">
    <property type="entry name" value="Gp46"/>
</dbReference>
<dbReference type="Pfam" id="PF14265">
    <property type="entry name" value="DUF4355"/>
    <property type="match status" value="1"/>
</dbReference>
<feature type="region of interest" description="Disordered" evidence="1">
    <location>
        <begin position="170"/>
        <end position="189"/>
    </location>
</feature>
<name>A0ABR7ECP7_9FIRM</name>
<feature type="compositionally biased region" description="Polar residues" evidence="1">
    <location>
        <begin position="180"/>
        <end position="189"/>
    </location>
</feature>
<dbReference type="EMBL" id="JACOON010000002">
    <property type="protein sequence ID" value="MBC5647552.1"/>
    <property type="molecule type" value="Genomic_DNA"/>
</dbReference>
<reference evidence="2 3" key="1">
    <citation type="submission" date="2020-08" db="EMBL/GenBank/DDBJ databases">
        <title>Genome public.</title>
        <authorList>
            <person name="Liu C."/>
            <person name="Sun Q."/>
        </authorList>
    </citation>
    <scope>NUCLEOTIDE SEQUENCE [LARGE SCALE GENOMIC DNA]</scope>
    <source>
        <strain evidence="2 3">NSJ-35</strain>
    </source>
</reference>
<evidence type="ECO:0000313" key="2">
    <source>
        <dbReference type="EMBL" id="MBC5647552.1"/>
    </source>
</evidence>
<feature type="region of interest" description="Disordered" evidence="1">
    <location>
        <begin position="16"/>
        <end position="50"/>
    </location>
</feature>
<keyword evidence="3" id="KW-1185">Reference proteome</keyword>
<dbReference type="Proteomes" id="UP000606889">
    <property type="component" value="Unassembled WGS sequence"/>
</dbReference>
<accession>A0ABR7ECP7</accession>
<evidence type="ECO:0000256" key="1">
    <source>
        <dbReference type="SAM" id="MobiDB-lite"/>
    </source>
</evidence>